<name>A0A7V8NNZ5_9BACT</name>
<sequence length="52" mass="5949">ADLGYYGDADDLIEIAMQLRRLLEDHLRRGRKLRTTLTSSAYPSPDITKDRA</sequence>
<evidence type="ECO:0000313" key="1">
    <source>
        <dbReference type="EMBL" id="MBA0084863.1"/>
    </source>
</evidence>
<evidence type="ECO:0000313" key="2">
    <source>
        <dbReference type="Proteomes" id="UP000567293"/>
    </source>
</evidence>
<dbReference type="Proteomes" id="UP000567293">
    <property type="component" value="Unassembled WGS sequence"/>
</dbReference>
<dbReference type="AlphaFoldDB" id="A0A7V8NNZ5"/>
<organism evidence="1 2">
    <name type="scientific">Candidatus Acidiferrum panamense</name>
    <dbReference type="NCBI Taxonomy" id="2741543"/>
    <lineage>
        <taxon>Bacteria</taxon>
        <taxon>Pseudomonadati</taxon>
        <taxon>Acidobacteriota</taxon>
        <taxon>Terriglobia</taxon>
        <taxon>Candidatus Acidiferrales</taxon>
        <taxon>Candidatus Acidiferrum</taxon>
    </lineage>
</organism>
<feature type="non-terminal residue" evidence="1">
    <location>
        <position position="1"/>
    </location>
</feature>
<protein>
    <submittedName>
        <fullName evidence="1">Uncharacterized protein</fullName>
    </submittedName>
</protein>
<gene>
    <name evidence="1" type="ORF">HRJ53_07700</name>
</gene>
<accession>A0A7V8NNZ5</accession>
<keyword evidence="2" id="KW-1185">Reference proteome</keyword>
<comment type="caution">
    <text evidence="1">The sequence shown here is derived from an EMBL/GenBank/DDBJ whole genome shotgun (WGS) entry which is preliminary data.</text>
</comment>
<reference evidence="1" key="1">
    <citation type="submission" date="2020-06" db="EMBL/GenBank/DDBJ databases">
        <title>Legume-microbial interactions unlock mineral nutrients during tropical forest succession.</title>
        <authorList>
            <person name="Epihov D.Z."/>
        </authorList>
    </citation>
    <scope>NUCLEOTIDE SEQUENCE [LARGE SCALE GENOMIC DNA]</scope>
    <source>
        <strain evidence="1">Pan2503</strain>
    </source>
</reference>
<proteinExistence type="predicted"/>
<dbReference type="EMBL" id="JACDQQ010000741">
    <property type="protein sequence ID" value="MBA0084863.1"/>
    <property type="molecule type" value="Genomic_DNA"/>
</dbReference>